<dbReference type="EMBL" id="OIVN01002555">
    <property type="protein sequence ID" value="SPD04582.1"/>
    <property type="molecule type" value="Genomic_DNA"/>
</dbReference>
<proteinExistence type="inferred from homology"/>
<dbReference type="GO" id="GO:0016705">
    <property type="term" value="F:oxidoreductase activity, acting on paired donors, with incorporation or reduction of molecular oxygen"/>
    <property type="evidence" value="ECO:0007669"/>
    <property type="project" value="InterPro"/>
</dbReference>
<organism evidence="8">
    <name type="scientific">Fagus sylvatica</name>
    <name type="common">Beechnut</name>
    <dbReference type="NCBI Taxonomy" id="28930"/>
    <lineage>
        <taxon>Eukaryota</taxon>
        <taxon>Viridiplantae</taxon>
        <taxon>Streptophyta</taxon>
        <taxon>Embryophyta</taxon>
        <taxon>Tracheophyta</taxon>
        <taxon>Spermatophyta</taxon>
        <taxon>Magnoliopsida</taxon>
        <taxon>eudicotyledons</taxon>
        <taxon>Gunneridae</taxon>
        <taxon>Pentapetalae</taxon>
        <taxon>rosids</taxon>
        <taxon>fabids</taxon>
        <taxon>Fagales</taxon>
        <taxon>Fagaceae</taxon>
        <taxon>Fagus</taxon>
    </lineage>
</organism>
<dbReference type="GO" id="GO:0004497">
    <property type="term" value="F:monooxygenase activity"/>
    <property type="evidence" value="ECO:0007669"/>
    <property type="project" value="UniProtKB-KW"/>
</dbReference>
<comment type="similarity">
    <text evidence="7">Belongs to the cytochrome P450 family.</text>
</comment>
<dbReference type="Pfam" id="PF00067">
    <property type="entry name" value="p450"/>
    <property type="match status" value="1"/>
</dbReference>
<dbReference type="InterPro" id="IPR036396">
    <property type="entry name" value="Cyt_P450_sf"/>
</dbReference>
<keyword evidence="4 6" id="KW-0408">Iron</keyword>
<dbReference type="GO" id="GO:0005506">
    <property type="term" value="F:iron ion binding"/>
    <property type="evidence" value="ECO:0007669"/>
    <property type="project" value="InterPro"/>
</dbReference>
<dbReference type="PRINTS" id="PR00463">
    <property type="entry name" value="EP450I"/>
</dbReference>
<evidence type="ECO:0000256" key="2">
    <source>
        <dbReference type="ARBA" id="ARBA00022723"/>
    </source>
</evidence>
<dbReference type="AlphaFoldDB" id="A0A2N9GXW2"/>
<name>A0A2N9GXW2_FAGSY</name>
<dbReference type="PANTHER" id="PTHR47947:SF24">
    <property type="entry name" value="ISOFLAVONE 2'-HYDROXYLASE-LIKE"/>
    <property type="match status" value="1"/>
</dbReference>
<dbReference type="PANTHER" id="PTHR47947">
    <property type="entry name" value="CYTOCHROME P450 82C3-RELATED"/>
    <property type="match status" value="1"/>
</dbReference>
<accession>A0A2N9GXW2</accession>
<feature type="binding site" description="axial binding residue" evidence="6">
    <location>
        <position position="251"/>
    </location>
    <ligand>
        <name>heme</name>
        <dbReference type="ChEBI" id="CHEBI:30413"/>
    </ligand>
    <ligandPart>
        <name>Fe</name>
        <dbReference type="ChEBI" id="CHEBI:18248"/>
    </ligandPart>
</feature>
<dbReference type="InterPro" id="IPR001128">
    <property type="entry name" value="Cyt_P450"/>
</dbReference>
<evidence type="ECO:0000256" key="7">
    <source>
        <dbReference type="RuleBase" id="RU000461"/>
    </source>
</evidence>
<gene>
    <name evidence="8" type="ORF">FSB_LOCUS32464</name>
</gene>
<evidence type="ECO:0000256" key="6">
    <source>
        <dbReference type="PIRSR" id="PIRSR602401-1"/>
    </source>
</evidence>
<keyword evidence="1 6" id="KW-0349">Heme</keyword>
<dbReference type="InterPro" id="IPR050651">
    <property type="entry name" value="Plant_Cytochrome_P450_Monoox"/>
</dbReference>
<dbReference type="PRINTS" id="PR00385">
    <property type="entry name" value="P450"/>
</dbReference>
<dbReference type="InterPro" id="IPR017972">
    <property type="entry name" value="Cyt_P450_CS"/>
</dbReference>
<dbReference type="Gene3D" id="1.10.630.10">
    <property type="entry name" value="Cytochrome P450"/>
    <property type="match status" value="1"/>
</dbReference>
<dbReference type="GO" id="GO:0020037">
    <property type="term" value="F:heme binding"/>
    <property type="evidence" value="ECO:0007669"/>
    <property type="project" value="InterPro"/>
</dbReference>
<evidence type="ECO:0008006" key="9">
    <source>
        <dbReference type="Google" id="ProtNLM"/>
    </source>
</evidence>
<keyword evidence="3 7" id="KW-0560">Oxidoreductase</keyword>
<evidence type="ECO:0000256" key="4">
    <source>
        <dbReference type="ARBA" id="ARBA00023004"/>
    </source>
</evidence>
<dbReference type="InterPro" id="IPR002401">
    <property type="entry name" value="Cyt_P450_E_grp-I"/>
</dbReference>
<dbReference type="PROSITE" id="PS00086">
    <property type="entry name" value="CYTOCHROME_P450"/>
    <property type="match status" value="1"/>
</dbReference>
<comment type="cofactor">
    <cofactor evidence="6">
        <name>heme</name>
        <dbReference type="ChEBI" id="CHEBI:30413"/>
    </cofactor>
</comment>
<evidence type="ECO:0000256" key="1">
    <source>
        <dbReference type="ARBA" id="ARBA00022617"/>
    </source>
</evidence>
<reference evidence="8" key="1">
    <citation type="submission" date="2018-02" db="EMBL/GenBank/DDBJ databases">
        <authorList>
            <person name="Cohen D.B."/>
            <person name="Kent A.D."/>
        </authorList>
    </citation>
    <scope>NUCLEOTIDE SEQUENCE</scope>
</reference>
<dbReference type="SUPFAM" id="SSF48264">
    <property type="entry name" value="Cytochrome P450"/>
    <property type="match status" value="1"/>
</dbReference>
<protein>
    <recommendedName>
        <fullName evidence="9">Cytochrome P450</fullName>
    </recommendedName>
</protein>
<keyword evidence="5 7" id="KW-0503">Monooxygenase</keyword>
<evidence type="ECO:0000256" key="3">
    <source>
        <dbReference type="ARBA" id="ARBA00023002"/>
    </source>
</evidence>
<evidence type="ECO:0000313" key="8">
    <source>
        <dbReference type="EMBL" id="SPD04582.1"/>
    </source>
</evidence>
<evidence type="ECO:0000256" key="5">
    <source>
        <dbReference type="ARBA" id="ARBA00023033"/>
    </source>
</evidence>
<sequence>MVAGKRYYGEDMKDEEEARKFRGLVKEIVALGGVSNPGEFVPVLRWIDRGGFEKKVMGVSKRMDTFLQGLLDEKRSKDEEGNTMIDHMLSLQKALHLSFDLFFVSVTQVKPDLLLAGTDTSAVTLEWAMANLLNHSNVLKKARVEMDHQIGQEKLMHESDVSKLHYLQSIISETLRLYPAAPLLVPHMSSDDCTIEGYDIPRGTMLLINAWAMHRDPKLWDDATSFKPERFETGESDAHKLIPFGLGRRACPGAGLAQRTMSLTLGSLIQCFEWERVTKEEVDMAEGIADYHA</sequence>
<keyword evidence="2 6" id="KW-0479">Metal-binding</keyword>